<gene>
    <name evidence="4" type="primary">yqiG</name>
    <name evidence="4" type="ORF">nbrc107696_34820</name>
</gene>
<dbReference type="PANTHER" id="PTHR43656">
    <property type="entry name" value="BINDING OXIDOREDUCTASE, PUTATIVE (AFU_ORTHOLOGUE AFUA_2G08260)-RELATED"/>
    <property type="match status" value="1"/>
</dbReference>
<evidence type="ECO:0000256" key="1">
    <source>
        <dbReference type="ARBA" id="ARBA00022630"/>
    </source>
</evidence>
<dbReference type="AlphaFoldDB" id="A0A7I9VCE1"/>
<dbReference type="CDD" id="cd02803">
    <property type="entry name" value="OYE_like_FMN_family"/>
    <property type="match status" value="1"/>
</dbReference>
<evidence type="ECO:0000313" key="4">
    <source>
        <dbReference type="EMBL" id="GEE03036.1"/>
    </source>
</evidence>
<dbReference type="InterPro" id="IPR013785">
    <property type="entry name" value="Aldolase_TIM"/>
</dbReference>
<evidence type="ECO:0000259" key="3">
    <source>
        <dbReference type="Pfam" id="PF00724"/>
    </source>
</evidence>
<dbReference type="Gene3D" id="3.20.20.70">
    <property type="entry name" value="Aldolase class I"/>
    <property type="match status" value="1"/>
</dbReference>
<evidence type="ECO:0000256" key="2">
    <source>
        <dbReference type="ARBA" id="ARBA00023002"/>
    </source>
</evidence>
<dbReference type="RefSeq" id="WP_161896604.1">
    <property type="nucleotide sequence ID" value="NZ_BJOV01000005.1"/>
</dbReference>
<dbReference type="PANTHER" id="PTHR43656:SF2">
    <property type="entry name" value="BINDING OXIDOREDUCTASE, PUTATIVE (AFU_ORTHOLOGUE AFUA_2G08260)-RELATED"/>
    <property type="match status" value="1"/>
</dbReference>
<comment type="caution">
    <text evidence="4">The sequence shown here is derived from an EMBL/GenBank/DDBJ whole genome shotgun (WGS) entry which is preliminary data.</text>
</comment>
<feature type="domain" description="NADH:flavin oxidoreductase/NADH oxidase N-terminal" evidence="3">
    <location>
        <begin position="17"/>
        <end position="222"/>
    </location>
</feature>
<dbReference type="OrthoDB" id="3169239at2"/>
<accession>A0A7I9VCE1</accession>
<name>A0A7I9VCE1_9ACTN</name>
<dbReference type="GO" id="GO:0016491">
    <property type="term" value="F:oxidoreductase activity"/>
    <property type="evidence" value="ECO:0007669"/>
    <property type="project" value="UniProtKB-KW"/>
</dbReference>
<sequence length="361" mass="39078">MPTPSQSLTLRRGPRWRNRVALAPLTNLQSNADGTLTDDEHDWLARRADGGFGMVMTCAAFVDDAGHSFTGQLGASDDAHLPGLTRLADSLRAAGAASSVQLQHGGRRGDRALTSTLVAPWDDPKYGAQALTTDGVQQVIADFAAAARRVERAGFDGVEIHGAHGYLLAQFLDGRNNVRTDRYGGSADNRFAIIHETIAAVRAATGADFQVGLRLSPERYGIVLDEARELARQVLADGAVDYLDMSMWDTFKHPHDRESHDRPLLDYFTEIPRGDVRLGVAGKILSSAQVHECLDRGVDFVLAGTAGILHHDFPRLVVDDLDFTATHPQPASHFIAESVGPAFLDYLATNWDDFVTAGDAT</sequence>
<keyword evidence="2" id="KW-0560">Oxidoreductase</keyword>
<evidence type="ECO:0000313" key="5">
    <source>
        <dbReference type="Proteomes" id="UP000444960"/>
    </source>
</evidence>
<dbReference type="InterPro" id="IPR051799">
    <property type="entry name" value="NADH_flavin_oxidoreductase"/>
</dbReference>
<keyword evidence="1" id="KW-0285">Flavoprotein</keyword>
<dbReference type="InterPro" id="IPR001155">
    <property type="entry name" value="OxRdtase_FMN_N"/>
</dbReference>
<dbReference type="Pfam" id="PF00724">
    <property type="entry name" value="Oxidored_FMN"/>
    <property type="match status" value="1"/>
</dbReference>
<reference evidence="5" key="1">
    <citation type="submission" date="2019-06" db="EMBL/GenBank/DDBJ databases">
        <title>Gordonia isolated from sludge of a wastewater treatment plant.</title>
        <authorList>
            <person name="Tamura T."/>
            <person name="Aoyama K."/>
            <person name="Kang Y."/>
            <person name="Saito S."/>
            <person name="Akiyama N."/>
            <person name="Yazawa K."/>
            <person name="Gonoi T."/>
            <person name="Mikami Y."/>
        </authorList>
    </citation>
    <scope>NUCLEOTIDE SEQUENCE [LARGE SCALE GENOMIC DNA]</scope>
    <source>
        <strain evidence="5">NBRC 107696</strain>
    </source>
</reference>
<proteinExistence type="predicted"/>
<dbReference type="EMBL" id="BJOV01000005">
    <property type="protein sequence ID" value="GEE03036.1"/>
    <property type="molecule type" value="Genomic_DNA"/>
</dbReference>
<protein>
    <submittedName>
        <fullName evidence="4">Putative NADH-dependent flavin oxidoreductase YqiG</fullName>
    </submittedName>
</protein>
<dbReference type="Proteomes" id="UP000444960">
    <property type="component" value="Unassembled WGS sequence"/>
</dbReference>
<organism evidence="4 5">
    <name type="scientific">Gordonia spumicola</name>
    <dbReference type="NCBI Taxonomy" id="589161"/>
    <lineage>
        <taxon>Bacteria</taxon>
        <taxon>Bacillati</taxon>
        <taxon>Actinomycetota</taxon>
        <taxon>Actinomycetes</taxon>
        <taxon>Mycobacteriales</taxon>
        <taxon>Gordoniaceae</taxon>
        <taxon>Gordonia</taxon>
    </lineage>
</organism>
<keyword evidence="5" id="KW-1185">Reference proteome</keyword>
<dbReference type="SUPFAM" id="SSF51395">
    <property type="entry name" value="FMN-linked oxidoreductases"/>
    <property type="match status" value="1"/>
</dbReference>
<dbReference type="GO" id="GO:0010181">
    <property type="term" value="F:FMN binding"/>
    <property type="evidence" value="ECO:0007669"/>
    <property type="project" value="InterPro"/>
</dbReference>